<dbReference type="InterPro" id="IPR038970">
    <property type="entry name" value="Lyase_8"/>
</dbReference>
<feature type="chain" id="PRO_5040976781" description="Polysaccharide lyase 8 N-terminal alpha-helical domain-containing protein" evidence="2">
    <location>
        <begin position="28"/>
        <end position="334"/>
    </location>
</feature>
<reference evidence="4 5" key="1">
    <citation type="submission" date="2022-10" db="EMBL/GenBank/DDBJ databases">
        <title>Comparative genomic analysis of Cohnella hashimotonis sp. nov., isolated from the International Space Station.</title>
        <authorList>
            <person name="Simpson A."/>
            <person name="Venkateswaran K."/>
        </authorList>
    </citation>
    <scope>NUCLEOTIDE SEQUENCE [LARGE SCALE GENOMIC DNA]</scope>
    <source>
        <strain evidence="4 5">DSM 18997</strain>
    </source>
</reference>
<protein>
    <recommendedName>
        <fullName evidence="3">Polysaccharide lyase 8 N-terminal alpha-helical domain-containing protein</fullName>
    </recommendedName>
</protein>
<evidence type="ECO:0000313" key="5">
    <source>
        <dbReference type="Proteomes" id="UP001153387"/>
    </source>
</evidence>
<dbReference type="PANTHER" id="PTHR38481:SF1">
    <property type="entry name" value="HYALURONATE LYASE"/>
    <property type="match status" value="1"/>
</dbReference>
<dbReference type="GO" id="GO:0016829">
    <property type="term" value="F:lyase activity"/>
    <property type="evidence" value="ECO:0007669"/>
    <property type="project" value="InterPro"/>
</dbReference>
<dbReference type="SUPFAM" id="SSF48230">
    <property type="entry name" value="Chondroitin AC/alginate lyase"/>
    <property type="match status" value="1"/>
</dbReference>
<feature type="compositionally biased region" description="Basic residues" evidence="1">
    <location>
        <begin position="305"/>
        <end position="315"/>
    </location>
</feature>
<dbReference type="RefSeq" id="WP_277564343.1">
    <property type="nucleotide sequence ID" value="NZ_JAPDHZ010000002.1"/>
</dbReference>
<accession>A0A9X4KEF1</accession>
<evidence type="ECO:0000256" key="1">
    <source>
        <dbReference type="SAM" id="MobiDB-lite"/>
    </source>
</evidence>
<gene>
    <name evidence="4" type="ORF">OMP38_06425</name>
</gene>
<proteinExistence type="predicted"/>
<keyword evidence="5" id="KW-1185">Reference proteome</keyword>
<dbReference type="Pfam" id="PF08124">
    <property type="entry name" value="Lyase_8_N"/>
    <property type="match status" value="1"/>
</dbReference>
<dbReference type="PANTHER" id="PTHR38481">
    <property type="entry name" value="HYALURONATE LYASE"/>
    <property type="match status" value="1"/>
</dbReference>
<feature type="region of interest" description="Disordered" evidence="1">
    <location>
        <begin position="305"/>
        <end position="334"/>
    </location>
</feature>
<dbReference type="Proteomes" id="UP001153387">
    <property type="component" value="Unassembled WGS sequence"/>
</dbReference>
<feature type="signal peptide" evidence="2">
    <location>
        <begin position="1"/>
        <end position="27"/>
    </location>
</feature>
<evidence type="ECO:0000256" key="2">
    <source>
        <dbReference type="SAM" id="SignalP"/>
    </source>
</evidence>
<comment type="caution">
    <text evidence="4">The sequence shown here is derived from an EMBL/GenBank/DDBJ whole genome shotgun (WGS) entry which is preliminary data.</text>
</comment>
<evidence type="ECO:0000313" key="4">
    <source>
        <dbReference type="EMBL" id="MDG0790523.1"/>
    </source>
</evidence>
<dbReference type="EMBL" id="JAPDHZ010000002">
    <property type="protein sequence ID" value="MDG0790523.1"/>
    <property type="molecule type" value="Genomic_DNA"/>
</dbReference>
<name>A0A9X4KEF1_9BACL</name>
<dbReference type="Gene3D" id="1.50.10.100">
    <property type="entry name" value="Chondroitin AC/alginate lyase"/>
    <property type="match status" value="1"/>
</dbReference>
<dbReference type="InterPro" id="IPR012970">
    <property type="entry name" value="Lyase_8_alpha_N"/>
</dbReference>
<feature type="domain" description="Polysaccharide lyase 8 N-terminal alpha-helical" evidence="3">
    <location>
        <begin position="89"/>
        <end position="269"/>
    </location>
</feature>
<keyword evidence="2" id="KW-0732">Signal</keyword>
<evidence type="ECO:0000259" key="3">
    <source>
        <dbReference type="Pfam" id="PF08124"/>
    </source>
</evidence>
<sequence>MAGSVQGFVKKWLCLVLIGSMISSLWASVSAAASAPDGTNAAQEIADMKRMKQRMVEFYISKDIINDGTNGRVEWTFKSQAAGYLSSQKPDGSWADVDYASKQSAANGRGWPSYLALDRMQSMAAAFADPKSPNYHSEALLDGIKRALDHWFTVKPTSTNWWENTIGTQLRLEKVALLCEGYLTDTQAANIVGTLDSSPNTVDGANSSWYNQNYMYRGLLLEDAQNVRNAVDAFNVLSNVTTTVTGIQSDMSFFQHGKTNYTTGYGRSFARDMSFLGVHYFGYRLRLQRSGDGLVVVLPARRHPVPGERRRRRPGHGNERTGLAGLRERGPDLL</sequence>
<organism evidence="4 5">
    <name type="scientific">Cohnella ginsengisoli</name>
    <dbReference type="NCBI Taxonomy" id="425004"/>
    <lineage>
        <taxon>Bacteria</taxon>
        <taxon>Bacillati</taxon>
        <taxon>Bacillota</taxon>
        <taxon>Bacilli</taxon>
        <taxon>Bacillales</taxon>
        <taxon>Paenibacillaceae</taxon>
        <taxon>Cohnella</taxon>
    </lineage>
</organism>
<dbReference type="InterPro" id="IPR008929">
    <property type="entry name" value="Chondroitin_lyas"/>
</dbReference>
<dbReference type="AlphaFoldDB" id="A0A9X4KEF1"/>